<sequence>MEACKFFSYLKREECKYYRKALRLLHGKPLLNFDCISLWEWKQHKLFKKLTGSKLTGKHKKFPISLCFVLSFRIREDSAHYKRFTSNLDKVNNKCYLEPASL</sequence>
<dbReference type="EnsemblPlants" id="PGSC0003DMT400058176">
    <property type="protein sequence ID" value="PGSC0003DMT400058176"/>
    <property type="gene ID" value="PGSC0003DMG402022579"/>
</dbReference>
<proteinExistence type="predicted"/>
<evidence type="ECO:0000313" key="2">
    <source>
        <dbReference type="Proteomes" id="UP000011115"/>
    </source>
</evidence>
<reference evidence="2" key="1">
    <citation type="journal article" date="2011" name="Nature">
        <title>Genome sequence and analysis of the tuber crop potato.</title>
        <authorList>
            <consortium name="The Potato Genome Sequencing Consortium"/>
        </authorList>
    </citation>
    <scope>NUCLEOTIDE SEQUENCE [LARGE SCALE GENOMIC DNA]</scope>
    <source>
        <strain evidence="2">cv. DM1-3 516 R44</strain>
    </source>
</reference>
<dbReference type="InParanoid" id="M1C276"/>
<keyword evidence="2" id="KW-1185">Reference proteome</keyword>
<accession>M1C276</accession>
<dbReference type="Gramene" id="PGSC0003DMT400058176">
    <property type="protein sequence ID" value="PGSC0003DMT400058176"/>
    <property type="gene ID" value="PGSC0003DMG402022579"/>
</dbReference>
<dbReference type="Proteomes" id="UP000011115">
    <property type="component" value="Unassembled WGS sequence"/>
</dbReference>
<name>M1C276_SOLTU</name>
<protein>
    <submittedName>
        <fullName evidence="1">Uncharacterized protein</fullName>
    </submittedName>
</protein>
<evidence type="ECO:0000313" key="1">
    <source>
        <dbReference type="EnsemblPlants" id="PGSC0003DMT400058176"/>
    </source>
</evidence>
<reference evidence="1" key="2">
    <citation type="submission" date="2015-06" db="UniProtKB">
        <authorList>
            <consortium name="EnsemblPlants"/>
        </authorList>
    </citation>
    <scope>IDENTIFICATION</scope>
    <source>
        <strain evidence="1">DM1-3 516 R44</strain>
    </source>
</reference>
<dbReference type="PaxDb" id="4113-PGSC0003DMT400058176"/>
<dbReference type="HOGENOM" id="CLU_2282446_0_0_1"/>
<organism evidence="1 2">
    <name type="scientific">Solanum tuberosum</name>
    <name type="common">Potato</name>
    <dbReference type="NCBI Taxonomy" id="4113"/>
    <lineage>
        <taxon>Eukaryota</taxon>
        <taxon>Viridiplantae</taxon>
        <taxon>Streptophyta</taxon>
        <taxon>Embryophyta</taxon>
        <taxon>Tracheophyta</taxon>
        <taxon>Spermatophyta</taxon>
        <taxon>Magnoliopsida</taxon>
        <taxon>eudicotyledons</taxon>
        <taxon>Gunneridae</taxon>
        <taxon>Pentapetalae</taxon>
        <taxon>asterids</taxon>
        <taxon>lamiids</taxon>
        <taxon>Solanales</taxon>
        <taxon>Solanaceae</taxon>
        <taxon>Solanoideae</taxon>
        <taxon>Solaneae</taxon>
        <taxon>Solanum</taxon>
    </lineage>
</organism>
<dbReference type="AlphaFoldDB" id="M1C276"/>